<name>A0A9W7CGQ7_9STRA</name>
<evidence type="ECO:0000313" key="1">
    <source>
        <dbReference type="EMBL" id="GMI04349.1"/>
    </source>
</evidence>
<proteinExistence type="predicted"/>
<reference evidence="2" key="1">
    <citation type="journal article" date="2023" name="Commun. Biol.">
        <title>Genome analysis of Parmales, the sister group of diatoms, reveals the evolutionary specialization of diatoms from phago-mixotrophs to photoautotrophs.</title>
        <authorList>
            <person name="Ban H."/>
            <person name="Sato S."/>
            <person name="Yoshikawa S."/>
            <person name="Yamada K."/>
            <person name="Nakamura Y."/>
            <person name="Ichinomiya M."/>
            <person name="Sato N."/>
            <person name="Blanc-Mathieu R."/>
            <person name="Endo H."/>
            <person name="Kuwata A."/>
            <person name="Ogata H."/>
        </authorList>
    </citation>
    <scope>NUCLEOTIDE SEQUENCE [LARGE SCALE GENOMIC DNA]</scope>
    <source>
        <strain evidence="2">NIES 3700</strain>
    </source>
</reference>
<dbReference type="AlphaFoldDB" id="A0A9W7CGQ7"/>
<comment type="caution">
    <text evidence="1">The sequence shown here is derived from an EMBL/GenBank/DDBJ whole genome shotgun (WGS) entry which is preliminary data.</text>
</comment>
<evidence type="ECO:0000313" key="2">
    <source>
        <dbReference type="Proteomes" id="UP001165122"/>
    </source>
</evidence>
<accession>A0A9W7CGQ7</accession>
<organism evidence="1 2">
    <name type="scientific">Triparma laevis f. longispina</name>
    <dbReference type="NCBI Taxonomy" id="1714387"/>
    <lineage>
        <taxon>Eukaryota</taxon>
        <taxon>Sar</taxon>
        <taxon>Stramenopiles</taxon>
        <taxon>Ochrophyta</taxon>
        <taxon>Bolidophyceae</taxon>
        <taxon>Parmales</taxon>
        <taxon>Triparmaceae</taxon>
        <taxon>Triparma</taxon>
    </lineage>
</organism>
<dbReference type="EMBL" id="BRXW01000072">
    <property type="protein sequence ID" value="GMI04349.1"/>
    <property type="molecule type" value="Genomic_DNA"/>
</dbReference>
<keyword evidence="2" id="KW-1185">Reference proteome</keyword>
<protein>
    <submittedName>
        <fullName evidence="1">Uncharacterized protein</fullName>
    </submittedName>
</protein>
<dbReference type="Proteomes" id="UP001165122">
    <property type="component" value="Unassembled WGS sequence"/>
</dbReference>
<sequence length="173" mass="19071">MSQGKAEAEALLVEIVQGSPMVYEKIEGSEGTFRVVDKNQLVKDTQLKIERETKEGNMEGVFSQQLVVGFHISRMWRLKIDTGGVVEWSHETYTDDPADGTEEDTFITVAGTSRLINNGGQLEVKFKGEEGVLVFVADVENSGTRLKVAEESTPSGDTCFAGNRELKLVKQVE</sequence>
<gene>
    <name evidence="1" type="ORF">TrLO_g10868</name>
</gene>